<dbReference type="Pfam" id="PF04851">
    <property type="entry name" value="ResIII"/>
    <property type="match status" value="1"/>
</dbReference>
<reference evidence="3" key="2">
    <citation type="submission" date="2020-10" db="EMBL/GenBank/DDBJ databases">
        <authorList>
            <consortium name="NCBI Pathogen Detection Project"/>
        </authorList>
    </citation>
    <scope>NUCLEOTIDE SEQUENCE</scope>
    <source>
        <strain evidence="3">Morganella morganii ARLG-3209</strain>
    </source>
</reference>
<dbReference type="InterPro" id="IPR027417">
    <property type="entry name" value="P-loop_NTPase"/>
</dbReference>
<dbReference type="GO" id="GO:0004386">
    <property type="term" value="F:helicase activity"/>
    <property type="evidence" value="ECO:0007669"/>
    <property type="project" value="UniProtKB-KW"/>
</dbReference>
<dbReference type="GO" id="GO:0005524">
    <property type="term" value="F:ATP binding"/>
    <property type="evidence" value="ECO:0007669"/>
    <property type="project" value="InterPro"/>
</dbReference>
<feature type="domain" description="Helicase/UvrB N-terminal" evidence="1">
    <location>
        <begin position="114"/>
        <end position="283"/>
    </location>
</feature>
<evidence type="ECO:0000313" key="4">
    <source>
        <dbReference type="Proteomes" id="UP000865968"/>
    </source>
</evidence>
<dbReference type="Gene3D" id="3.40.50.300">
    <property type="entry name" value="P-loop containing nucleotide triphosphate hydrolases"/>
    <property type="match status" value="2"/>
</dbReference>
<dbReference type="InterPro" id="IPR045572">
    <property type="entry name" value="RE_endonuc_C"/>
</dbReference>
<gene>
    <name evidence="3" type="ORF">I8608_002925</name>
</gene>
<dbReference type="Pfam" id="PF19778">
    <property type="entry name" value="RE_endonuc"/>
    <property type="match status" value="1"/>
</dbReference>
<evidence type="ECO:0000259" key="2">
    <source>
        <dbReference type="Pfam" id="PF19778"/>
    </source>
</evidence>
<dbReference type="Proteomes" id="UP000865968">
    <property type="component" value="Unassembled WGS sequence"/>
</dbReference>
<evidence type="ECO:0000259" key="1">
    <source>
        <dbReference type="Pfam" id="PF04851"/>
    </source>
</evidence>
<keyword evidence="3" id="KW-0547">Nucleotide-binding</keyword>
<comment type="caution">
    <text evidence="3">The sequence shown here is derived from an EMBL/GenBank/DDBJ whole genome shotgun (WGS) entry which is preliminary data.</text>
</comment>
<keyword evidence="3" id="KW-0347">Helicase</keyword>
<keyword evidence="3" id="KW-0067">ATP-binding</keyword>
<name>A0AAN5MH03_MORMO</name>
<organism evidence="3 4">
    <name type="scientific">Morganella morganii</name>
    <name type="common">Proteus morganii</name>
    <dbReference type="NCBI Taxonomy" id="582"/>
    <lineage>
        <taxon>Bacteria</taxon>
        <taxon>Pseudomonadati</taxon>
        <taxon>Pseudomonadota</taxon>
        <taxon>Gammaproteobacteria</taxon>
        <taxon>Enterobacterales</taxon>
        <taxon>Morganellaceae</taxon>
        <taxon>Morganella</taxon>
    </lineage>
</organism>
<dbReference type="GO" id="GO:0003677">
    <property type="term" value="F:DNA binding"/>
    <property type="evidence" value="ECO:0007669"/>
    <property type="project" value="InterPro"/>
</dbReference>
<dbReference type="InterPro" id="IPR006935">
    <property type="entry name" value="Helicase/UvrB_N"/>
</dbReference>
<proteinExistence type="predicted"/>
<keyword evidence="3" id="KW-0378">Hydrolase</keyword>
<accession>A0AAN5MH03</accession>
<dbReference type="EMBL" id="DACSWI010000009">
    <property type="protein sequence ID" value="HAT3810043.1"/>
    <property type="molecule type" value="Genomic_DNA"/>
</dbReference>
<reference evidence="3" key="1">
    <citation type="journal article" date="2018" name="Genome Biol.">
        <title>SKESA: strategic k-mer extension for scrupulous assemblies.</title>
        <authorList>
            <person name="Souvorov A."/>
            <person name="Agarwala R."/>
            <person name="Lipman D.J."/>
        </authorList>
    </citation>
    <scope>NUCLEOTIDE SEQUENCE</scope>
    <source>
        <strain evidence="3">Morganella morganii ARLG-3209</strain>
    </source>
</reference>
<feature type="domain" description="Type III restriction enzyme C-terminal endonuclease" evidence="2">
    <location>
        <begin position="897"/>
        <end position="998"/>
    </location>
</feature>
<dbReference type="GO" id="GO:0015668">
    <property type="term" value="F:type III site-specific deoxyribonuclease activity"/>
    <property type="evidence" value="ECO:0007669"/>
    <property type="project" value="InterPro"/>
</dbReference>
<protein>
    <submittedName>
        <fullName evidence="3">DEAD/DEAH box helicase family protein</fullName>
    </submittedName>
</protein>
<dbReference type="SUPFAM" id="SSF52540">
    <property type="entry name" value="P-loop containing nucleoside triphosphate hydrolases"/>
    <property type="match status" value="2"/>
</dbReference>
<evidence type="ECO:0000313" key="3">
    <source>
        <dbReference type="EMBL" id="HAT3810043.1"/>
    </source>
</evidence>
<dbReference type="AlphaFoldDB" id="A0AAN5MH03"/>
<sequence length="1005" mass="114632">MSNQSTGLKLKFNATLDYQKDAVQAAVDLFEEQPLAQDAFTVSVGQQSGGSQLSLDGDGFSGIAAVSNQLVLTQEHLLRNLRKVQETNNIVLADELLSTSFDLEQEDEKGTYKLKKHVPHFSVEMETGTGKTYVYLRTLFELNKTYGFTKFIIVVPGVPIREGVLKSIQIMREHFRKLYDHVPFDHFVYDSSKLGQVRQFGSSNKIQIMVINIQAFEKEQNIINREQDKLSGNKPIDFIRAANPIVIIDEPQSVEGDTRKDQTKRSEALLNLNPLCTLRYSATHKNPYNLLYSLGPIEAYDLKLVKRIEVASMVEEQSFNNTFVALKEVDNKNGIKAKLQINVQDKTGPKKKQVTVKQGADLYTSSKERQEYQHGWIVANISCEPGIEHVEFANGQVLRLGEQLGGLNGELMRAQIYETAEQHLRKELAVKGKGIKVLSLFFIDKVSNYREYNDDGTTSLGKLGRWFEEAYNELTQKPVYRGLLNFPVAEVHNGYFSQDKKGIAKDTTGKTKDDEDTYSLIMRDKERLLSLDEPLRFIFSHTALREGWDNPNVFQICTLNETKSTDRKRQEIGRGLRLPVNQNGERVHDASVNRLTVIANESYDDFAKQLQTEYEEDYGIGFGKLGINAFAKLANPDARQYVNIGQEASEVIFSSLQKNGYLDAEGRVTDKFDPKNPHFILNLPPKWAHMRPQVTDEINKYVFRNRIVNARDKRTLTLRKNVTLDPAFRELWERISQRTRFRVTFDTDELVKAAAKAIAEMPPIHRSRITTEVYRLDTNKAGIEGEQISGGVREISQSPDLPDLLAYLQNSTELTRHTLAEILKSSGRLKDFPENPQVFINQVTRCIQDVLHHVTVRGIEYEKVGGSVYEMHNIEQEAERGITRYLNNLYEVQNQDKTLFDFVEYDSEVEHEFAKACDNDERIKFYCKLPASFKIDTPVGPYNPDWALVTEGEEKLYLVRETKSTRNRKELRESEQDKIACGEKHFAAIGVNYDVVTNLAEALHG</sequence>